<dbReference type="InterPro" id="IPR001509">
    <property type="entry name" value="Epimerase_deHydtase"/>
</dbReference>
<dbReference type="PANTHER" id="PTHR43245">
    <property type="entry name" value="BIFUNCTIONAL POLYMYXIN RESISTANCE PROTEIN ARNA"/>
    <property type="match status" value="1"/>
</dbReference>
<dbReference type="InterPro" id="IPR050177">
    <property type="entry name" value="Lipid_A_modif_metabolic_enz"/>
</dbReference>
<dbReference type="RefSeq" id="WP_224828914.1">
    <property type="nucleotide sequence ID" value="NZ_JAIVEF010000012.1"/>
</dbReference>
<evidence type="ECO:0000313" key="3">
    <source>
        <dbReference type="Proteomes" id="UP001595925"/>
    </source>
</evidence>
<name>A0ABD5Q9F9_9EURY</name>
<dbReference type="PANTHER" id="PTHR43245:SF55">
    <property type="entry name" value="NAD(P)-BINDING DOMAIN-CONTAINING PROTEIN"/>
    <property type="match status" value="1"/>
</dbReference>
<dbReference type="AlphaFoldDB" id="A0ABD5Q9F9"/>
<gene>
    <name evidence="2" type="ORF">ACFPFO_01105</name>
</gene>
<dbReference type="Pfam" id="PF01370">
    <property type="entry name" value="Epimerase"/>
    <property type="match status" value="1"/>
</dbReference>
<dbReference type="SUPFAM" id="SSF51735">
    <property type="entry name" value="NAD(P)-binding Rossmann-fold domains"/>
    <property type="match status" value="1"/>
</dbReference>
<reference evidence="2 3" key="1">
    <citation type="journal article" date="2019" name="Int. J. Syst. Evol. Microbiol.">
        <title>The Global Catalogue of Microorganisms (GCM) 10K type strain sequencing project: providing services to taxonomists for standard genome sequencing and annotation.</title>
        <authorList>
            <consortium name="The Broad Institute Genomics Platform"/>
            <consortium name="The Broad Institute Genome Sequencing Center for Infectious Disease"/>
            <person name="Wu L."/>
            <person name="Ma J."/>
        </authorList>
    </citation>
    <scope>NUCLEOTIDE SEQUENCE [LARGE SCALE GENOMIC DNA]</scope>
    <source>
        <strain evidence="2 3">CGMCC 1.15824</strain>
    </source>
</reference>
<evidence type="ECO:0000313" key="2">
    <source>
        <dbReference type="EMBL" id="MFC4986395.1"/>
    </source>
</evidence>
<keyword evidence="3" id="KW-1185">Reference proteome</keyword>
<feature type="domain" description="NAD-dependent epimerase/dehydratase" evidence="1">
    <location>
        <begin position="3"/>
        <end position="178"/>
    </location>
</feature>
<proteinExistence type="predicted"/>
<dbReference type="Gene3D" id="3.40.50.720">
    <property type="entry name" value="NAD(P)-binding Rossmann-like Domain"/>
    <property type="match status" value="1"/>
</dbReference>
<accession>A0ABD5Q9F9</accession>
<organism evidence="2 3">
    <name type="scientific">Saliphagus infecundisoli</name>
    <dbReference type="NCBI Taxonomy" id="1849069"/>
    <lineage>
        <taxon>Archaea</taxon>
        <taxon>Methanobacteriati</taxon>
        <taxon>Methanobacteriota</taxon>
        <taxon>Stenosarchaea group</taxon>
        <taxon>Halobacteria</taxon>
        <taxon>Halobacteriales</taxon>
        <taxon>Natrialbaceae</taxon>
        <taxon>Saliphagus</taxon>
    </lineage>
</organism>
<dbReference type="Proteomes" id="UP001595925">
    <property type="component" value="Unassembled WGS sequence"/>
</dbReference>
<protein>
    <submittedName>
        <fullName evidence="2">NAD-dependent epimerase/dehydratase family protein</fullName>
    </submittedName>
</protein>
<dbReference type="InterPro" id="IPR036291">
    <property type="entry name" value="NAD(P)-bd_dom_sf"/>
</dbReference>
<sequence length="277" mass="30730">MNVVITGGAGTVGTAVTDHLAEEHTITSVDVEAHPDPDVESVVADLRETDLRPHLEDKDALIHLAHVPQEHGNPGDTEITPFETHRENLALHADAIGAAAEAGVDSIVYASSNHAVGRYEDDHAPEIYYPEYGLTVDHTVAPRPDSMYGVEKVYGEGCCRLAAEAHDVRAYALRICAVRDREYDHPYGDAERGVDRGKFDRGGDAYDEQVARLKAMWQSRRDLAKQVECCLSDDTVEYDVFYGVSDNDRRWFDIDHAREVLGYEPADDGEEWDAPPE</sequence>
<comment type="caution">
    <text evidence="2">The sequence shown here is derived from an EMBL/GenBank/DDBJ whole genome shotgun (WGS) entry which is preliminary data.</text>
</comment>
<dbReference type="EMBL" id="JBHSJG010000004">
    <property type="protein sequence ID" value="MFC4986395.1"/>
    <property type="molecule type" value="Genomic_DNA"/>
</dbReference>
<evidence type="ECO:0000259" key="1">
    <source>
        <dbReference type="Pfam" id="PF01370"/>
    </source>
</evidence>